<dbReference type="Gene3D" id="1.10.10.10">
    <property type="entry name" value="Winged helix-like DNA-binding domain superfamily/Winged helix DNA-binding domain"/>
    <property type="match status" value="1"/>
</dbReference>
<dbReference type="Pfam" id="PF04542">
    <property type="entry name" value="Sigma70_r2"/>
    <property type="match status" value="1"/>
</dbReference>
<organism evidence="8 9">
    <name type="scientific">Thermohalobaculum xanthum</name>
    <dbReference type="NCBI Taxonomy" id="2753746"/>
    <lineage>
        <taxon>Bacteria</taxon>
        <taxon>Pseudomonadati</taxon>
        <taxon>Pseudomonadota</taxon>
        <taxon>Alphaproteobacteria</taxon>
        <taxon>Rhodobacterales</taxon>
        <taxon>Paracoccaceae</taxon>
        <taxon>Thermohalobaculum</taxon>
    </lineage>
</organism>
<dbReference type="InterPro" id="IPR014284">
    <property type="entry name" value="RNA_pol_sigma-70_dom"/>
</dbReference>
<dbReference type="Pfam" id="PF08281">
    <property type="entry name" value="Sigma70_r4_2"/>
    <property type="match status" value="1"/>
</dbReference>
<keyword evidence="3" id="KW-0731">Sigma factor</keyword>
<dbReference type="NCBIfam" id="TIGR02937">
    <property type="entry name" value="sigma70-ECF"/>
    <property type="match status" value="1"/>
</dbReference>
<evidence type="ECO:0000256" key="3">
    <source>
        <dbReference type="ARBA" id="ARBA00023082"/>
    </source>
</evidence>
<dbReference type="InterPro" id="IPR013324">
    <property type="entry name" value="RNA_pol_sigma_r3/r4-like"/>
</dbReference>
<keyword evidence="2" id="KW-0805">Transcription regulation</keyword>
<evidence type="ECO:0000313" key="8">
    <source>
        <dbReference type="EMBL" id="MBK0401129.1"/>
    </source>
</evidence>
<evidence type="ECO:0000256" key="4">
    <source>
        <dbReference type="ARBA" id="ARBA00023125"/>
    </source>
</evidence>
<dbReference type="InterPro" id="IPR013325">
    <property type="entry name" value="RNA_pol_sigma_r2"/>
</dbReference>
<dbReference type="CDD" id="cd06171">
    <property type="entry name" value="Sigma70_r4"/>
    <property type="match status" value="1"/>
</dbReference>
<protein>
    <submittedName>
        <fullName evidence="8">Sigma-70 family RNA polymerase sigma factor</fullName>
    </submittedName>
</protein>
<dbReference type="InterPro" id="IPR036388">
    <property type="entry name" value="WH-like_DNA-bd_sf"/>
</dbReference>
<gene>
    <name evidence="8" type="ORF">H0I76_18175</name>
</gene>
<dbReference type="PANTHER" id="PTHR43133">
    <property type="entry name" value="RNA POLYMERASE ECF-TYPE SIGMA FACTO"/>
    <property type="match status" value="1"/>
</dbReference>
<dbReference type="GO" id="GO:0006352">
    <property type="term" value="P:DNA-templated transcription initiation"/>
    <property type="evidence" value="ECO:0007669"/>
    <property type="project" value="InterPro"/>
</dbReference>
<accession>A0A8J7MA22</accession>
<reference evidence="8" key="1">
    <citation type="submission" date="2020-12" db="EMBL/GenBank/DDBJ databases">
        <title>Bacterial taxonomy.</title>
        <authorList>
            <person name="Pan X."/>
        </authorList>
    </citation>
    <scope>NUCLEOTIDE SEQUENCE</scope>
    <source>
        <strain evidence="8">M0105</strain>
    </source>
</reference>
<proteinExistence type="inferred from homology"/>
<dbReference type="EMBL" id="JAEHHL010000015">
    <property type="protein sequence ID" value="MBK0401129.1"/>
    <property type="molecule type" value="Genomic_DNA"/>
</dbReference>
<dbReference type="InterPro" id="IPR007627">
    <property type="entry name" value="RNA_pol_sigma70_r2"/>
</dbReference>
<keyword evidence="5" id="KW-0804">Transcription</keyword>
<dbReference type="Gene3D" id="1.10.1740.10">
    <property type="match status" value="1"/>
</dbReference>
<comment type="caution">
    <text evidence="8">The sequence shown here is derived from an EMBL/GenBank/DDBJ whole genome shotgun (WGS) entry which is preliminary data.</text>
</comment>
<name>A0A8J7MA22_9RHOB</name>
<dbReference type="SUPFAM" id="SSF88659">
    <property type="entry name" value="Sigma3 and sigma4 domains of RNA polymerase sigma factors"/>
    <property type="match status" value="1"/>
</dbReference>
<dbReference type="PANTHER" id="PTHR43133:SF8">
    <property type="entry name" value="RNA POLYMERASE SIGMA FACTOR HI_1459-RELATED"/>
    <property type="match status" value="1"/>
</dbReference>
<evidence type="ECO:0000256" key="5">
    <source>
        <dbReference type="ARBA" id="ARBA00023163"/>
    </source>
</evidence>
<evidence type="ECO:0000313" key="9">
    <source>
        <dbReference type="Proteomes" id="UP000655420"/>
    </source>
</evidence>
<dbReference type="AlphaFoldDB" id="A0A8J7MA22"/>
<keyword evidence="9" id="KW-1185">Reference proteome</keyword>
<evidence type="ECO:0000256" key="2">
    <source>
        <dbReference type="ARBA" id="ARBA00023015"/>
    </source>
</evidence>
<dbReference type="InterPro" id="IPR013249">
    <property type="entry name" value="RNA_pol_sigma70_r4_t2"/>
</dbReference>
<dbReference type="Proteomes" id="UP000655420">
    <property type="component" value="Unassembled WGS sequence"/>
</dbReference>
<dbReference type="InterPro" id="IPR039425">
    <property type="entry name" value="RNA_pol_sigma-70-like"/>
</dbReference>
<evidence type="ECO:0000259" key="7">
    <source>
        <dbReference type="Pfam" id="PF08281"/>
    </source>
</evidence>
<evidence type="ECO:0000256" key="1">
    <source>
        <dbReference type="ARBA" id="ARBA00010641"/>
    </source>
</evidence>
<keyword evidence="4" id="KW-0238">DNA-binding</keyword>
<dbReference type="GO" id="GO:0003677">
    <property type="term" value="F:DNA binding"/>
    <property type="evidence" value="ECO:0007669"/>
    <property type="project" value="UniProtKB-KW"/>
</dbReference>
<evidence type="ECO:0000259" key="6">
    <source>
        <dbReference type="Pfam" id="PF04542"/>
    </source>
</evidence>
<feature type="domain" description="RNA polymerase sigma factor 70 region 4 type 2" evidence="7">
    <location>
        <begin position="127"/>
        <end position="179"/>
    </location>
</feature>
<comment type="similarity">
    <text evidence="1">Belongs to the sigma-70 factor family. ECF subfamily.</text>
</comment>
<feature type="domain" description="RNA polymerase sigma-70 region 2" evidence="6">
    <location>
        <begin position="32"/>
        <end position="99"/>
    </location>
</feature>
<dbReference type="SUPFAM" id="SSF88946">
    <property type="entry name" value="Sigma2 domain of RNA polymerase sigma factors"/>
    <property type="match status" value="1"/>
</dbReference>
<sequence length="189" mass="21184">MAGMFDVSEHEEEAALLARYAAGDQAAARALTEQFLPLALRQAWRVLGSEAEAEEVAQEAMLKLWRQAPSWRAGEARVSTWLYRVTQNLCIDRIRRRRATANVDDLPEPADPAPGVLERLSASDDMRRLARAIMALPQRQRDALVMRHFDGASNPDIAERLDCSVEAVESLLARARRQLQKELAPEAPE</sequence>
<dbReference type="GO" id="GO:0016987">
    <property type="term" value="F:sigma factor activity"/>
    <property type="evidence" value="ECO:0007669"/>
    <property type="project" value="UniProtKB-KW"/>
</dbReference>